<keyword evidence="1" id="KW-1133">Transmembrane helix</keyword>
<dbReference type="Proteomes" id="UP000476411">
    <property type="component" value="Chromosome"/>
</dbReference>
<proteinExistence type="predicted"/>
<dbReference type="EMBL" id="CP048113">
    <property type="protein sequence ID" value="QHS60156.1"/>
    <property type="molecule type" value="Genomic_DNA"/>
</dbReference>
<feature type="transmembrane region" description="Helical" evidence="1">
    <location>
        <begin position="206"/>
        <end position="228"/>
    </location>
</feature>
<feature type="transmembrane region" description="Helical" evidence="1">
    <location>
        <begin position="54"/>
        <end position="71"/>
    </location>
</feature>
<sequence length="299" mass="35166">MPHESFAHLVKEFVADVVHYDSKALVTFKYLLTRPGHITKEYTAGKRVKFVHPIKLYIFSSFVFFFLYFVLTSKGDTDKLDDKTKVQLEINRKEARESFDSLPDSVKTGDLSTEDWFRRLYTFTTLEQYDSLQEALPEKYRDGIIQRRMASYYFKSANGITADDEKSKHAAEVQEELFHHNYPKMMFVLLPLFALYLRWMYDKKKWFYADHAVFSIHIHVFFFIFYLFCAALDRLFHTHVISDIGLLVIFAYLVVALKNTYGQSWGKSLLKGFLMTLTYLVTLLIVFIGFMVIMTVLNP</sequence>
<dbReference type="AlphaFoldDB" id="A0A6B9ZDH4"/>
<keyword evidence="1" id="KW-0472">Membrane</keyword>
<feature type="transmembrane region" description="Helical" evidence="1">
    <location>
        <begin position="240"/>
        <end position="261"/>
    </location>
</feature>
<keyword evidence="3" id="KW-1185">Reference proteome</keyword>
<accession>A0A6B9ZDH4</accession>
<feature type="transmembrane region" description="Helical" evidence="1">
    <location>
        <begin position="273"/>
        <end position="297"/>
    </location>
</feature>
<dbReference type="RefSeq" id="WP_162331848.1">
    <property type="nucleotide sequence ID" value="NZ_CP048113.1"/>
</dbReference>
<reference evidence="2 3" key="1">
    <citation type="submission" date="2020-01" db="EMBL/GenBank/DDBJ databases">
        <title>Complete genome sequence of Chitinophaga sp. H33E-04 isolated from quinoa roots.</title>
        <authorList>
            <person name="Weon H.-Y."/>
            <person name="Lee S.A."/>
        </authorList>
    </citation>
    <scope>NUCLEOTIDE SEQUENCE [LARGE SCALE GENOMIC DNA]</scope>
    <source>
        <strain evidence="2 3">H33E-04</strain>
    </source>
</reference>
<protein>
    <submittedName>
        <fullName evidence="2">DUF3667 domain-containing protein</fullName>
    </submittedName>
</protein>
<evidence type="ECO:0000313" key="2">
    <source>
        <dbReference type="EMBL" id="QHS60156.1"/>
    </source>
</evidence>
<dbReference type="Pfam" id="PF12412">
    <property type="entry name" value="DUF3667"/>
    <property type="match status" value="1"/>
</dbReference>
<evidence type="ECO:0000313" key="3">
    <source>
        <dbReference type="Proteomes" id="UP000476411"/>
    </source>
</evidence>
<name>A0A6B9ZDH4_9BACT</name>
<dbReference type="InterPro" id="IPR022134">
    <property type="entry name" value="DUF3667"/>
</dbReference>
<gene>
    <name evidence="2" type="ORF">GWR21_11255</name>
</gene>
<dbReference type="KEGG" id="chih:GWR21_11255"/>
<evidence type="ECO:0000256" key="1">
    <source>
        <dbReference type="SAM" id="Phobius"/>
    </source>
</evidence>
<organism evidence="2 3">
    <name type="scientific">Chitinophaga agri</name>
    <dbReference type="NCBI Taxonomy" id="2703787"/>
    <lineage>
        <taxon>Bacteria</taxon>
        <taxon>Pseudomonadati</taxon>
        <taxon>Bacteroidota</taxon>
        <taxon>Chitinophagia</taxon>
        <taxon>Chitinophagales</taxon>
        <taxon>Chitinophagaceae</taxon>
        <taxon>Chitinophaga</taxon>
    </lineage>
</organism>
<keyword evidence="1" id="KW-0812">Transmembrane</keyword>